<dbReference type="EMBL" id="CP019791">
    <property type="protein sequence ID" value="AQT67856.1"/>
    <property type="molecule type" value="Genomic_DNA"/>
</dbReference>
<keyword evidence="2" id="KW-1185">Reference proteome</keyword>
<accession>A0A1U9NK18</accession>
<evidence type="ECO:0000313" key="1">
    <source>
        <dbReference type="EMBL" id="AQT67856.1"/>
    </source>
</evidence>
<dbReference type="AlphaFoldDB" id="A0A1U9NK18"/>
<name>A0A1U9NK18_9BACT</name>
<evidence type="ECO:0000313" key="2">
    <source>
        <dbReference type="Proteomes" id="UP000189674"/>
    </source>
</evidence>
<protein>
    <submittedName>
        <fullName evidence="1">Uncharacterized protein</fullName>
    </submittedName>
</protein>
<organism evidence="1 2">
    <name type="scientific">Anaerohalosphaera lusitana</name>
    <dbReference type="NCBI Taxonomy" id="1936003"/>
    <lineage>
        <taxon>Bacteria</taxon>
        <taxon>Pseudomonadati</taxon>
        <taxon>Planctomycetota</taxon>
        <taxon>Phycisphaerae</taxon>
        <taxon>Sedimentisphaerales</taxon>
        <taxon>Anaerohalosphaeraceae</taxon>
        <taxon>Anaerohalosphaera</taxon>
    </lineage>
</organism>
<dbReference type="Proteomes" id="UP000189674">
    <property type="component" value="Chromosome"/>
</dbReference>
<dbReference type="STRING" id="1936003.STSP2_01008"/>
<dbReference type="KEGG" id="alus:STSP2_01008"/>
<gene>
    <name evidence="1" type="ORF">STSP2_01008</name>
</gene>
<reference evidence="2" key="1">
    <citation type="submission" date="2017-02" db="EMBL/GenBank/DDBJ databases">
        <title>Comparative genomics and description of representatives of a novel lineage of planctomycetes thriving in anoxic sediments.</title>
        <authorList>
            <person name="Spring S."/>
            <person name="Bunk B."/>
            <person name="Sproer C."/>
        </authorList>
    </citation>
    <scope>NUCLEOTIDE SEQUENCE [LARGE SCALE GENOMIC DNA]</scope>
    <source>
        <strain evidence="2">ST-NAGAB-D1</strain>
    </source>
</reference>
<sequence length="70" mass="8152">MSSFCENRLQKLYSGIFCGKDSKFNIVCFDVIEYLAYKECQLGCFGYYLRLATSFDDFFGFILEIRVDGL</sequence>
<proteinExistence type="predicted"/>